<protein>
    <submittedName>
        <fullName evidence="1">Uncharacterized protein</fullName>
    </submittedName>
</protein>
<keyword evidence="2" id="KW-1185">Reference proteome</keyword>
<evidence type="ECO:0000313" key="1">
    <source>
        <dbReference type="EMBL" id="KAI9909282.1"/>
    </source>
</evidence>
<evidence type="ECO:0000313" key="2">
    <source>
        <dbReference type="Proteomes" id="UP001163321"/>
    </source>
</evidence>
<dbReference type="EMBL" id="CM047586">
    <property type="protein sequence ID" value="KAI9909282.1"/>
    <property type="molecule type" value="Genomic_DNA"/>
</dbReference>
<name>A0ACC0VSW1_9STRA</name>
<sequence>MCTTKDGAEPVVHSWRALPSASLEQLVRIQTRLNGGYAKSNLAQRVRLNPQFYGVKAEKEAMERFLHKLNEKTVEQLVEYKCVTQKGLSVKATVAGNVAATLDVDVETMHFMHLRVPSSELKEQFTHHTGPIKARTALVFGGIRVYQALGQDQWPLEEEKDESAVLMQFPHVSPVIFDELREAVNKVTQREQMMEVLKSKLTLEQVKEMMRVVESVPRWKVQVEGTKKANEHAIDVEVNAEKKMKHQGTSCGVYVLILVKTDGSARVIDHHHVALNPSLSLSFAVAPGDYQVDVLLDNLAGITSSYDVHIE</sequence>
<comment type="caution">
    <text evidence="1">The sequence shown here is derived from an EMBL/GenBank/DDBJ whole genome shotgun (WGS) entry which is preliminary data.</text>
</comment>
<organism evidence="1 2">
    <name type="scientific">Peronosclerospora sorghi</name>
    <dbReference type="NCBI Taxonomy" id="230839"/>
    <lineage>
        <taxon>Eukaryota</taxon>
        <taxon>Sar</taxon>
        <taxon>Stramenopiles</taxon>
        <taxon>Oomycota</taxon>
        <taxon>Peronosporomycetes</taxon>
        <taxon>Peronosporales</taxon>
        <taxon>Peronosporaceae</taxon>
        <taxon>Peronosclerospora</taxon>
    </lineage>
</organism>
<reference evidence="1 2" key="1">
    <citation type="journal article" date="2022" name="bioRxiv">
        <title>The genome of the oomycete Peronosclerospora sorghi, a cosmopolitan pathogen of maize and sorghum, is inflated with dispersed pseudogenes.</title>
        <authorList>
            <person name="Fletcher K."/>
            <person name="Martin F."/>
            <person name="Isakeit T."/>
            <person name="Cavanaugh K."/>
            <person name="Magill C."/>
            <person name="Michelmore R."/>
        </authorList>
    </citation>
    <scope>NUCLEOTIDE SEQUENCE [LARGE SCALE GENOMIC DNA]</scope>
    <source>
        <strain evidence="1">P6</strain>
    </source>
</reference>
<dbReference type="Proteomes" id="UP001163321">
    <property type="component" value="Chromosome 7"/>
</dbReference>
<gene>
    <name evidence="1" type="ORF">PsorP6_014657</name>
</gene>
<proteinExistence type="predicted"/>
<accession>A0ACC0VSW1</accession>